<dbReference type="GO" id="GO:0020037">
    <property type="term" value="F:heme binding"/>
    <property type="evidence" value="ECO:0007669"/>
    <property type="project" value="InterPro"/>
</dbReference>
<evidence type="ECO:0000313" key="1">
    <source>
        <dbReference type="EMBL" id="OAH98237.1"/>
    </source>
</evidence>
<protein>
    <recommendedName>
        <fullName evidence="3">Cytochrome c peroxidase</fullName>
    </recommendedName>
</protein>
<sequence length="107" mass="12080">MGVNRKYFIQRGSEQTAVDNGRFNVTHQEVDRYIFKVLVPRNIELTYPYFHDGSVLSLADAVRFMGEVQLDKTFTHEETAKMVAYLGALTGEIKGKSLAHLTAADIQ</sequence>
<organism evidence="1 2">
    <name type="scientific">Methylomonas methanica</name>
    <dbReference type="NCBI Taxonomy" id="421"/>
    <lineage>
        <taxon>Bacteria</taxon>
        <taxon>Pseudomonadati</taxon>
        <taxon>Pseudomonadota</taxon>
        <taxon>Gammaproteobacteria</taxon>
        <taxon>Methylococcales</taxon>
        <taxon>Methylococcaceae</taxon>
        <taxon>Methylomonas</taxon>
    </lineage>
</organism>
<dbReference type="SUPFAM" id="SSF46626">
    <property type="entry name" value="Cytochrome c"/>
    <property type="match status" value="1"/>
</dbReference>
<dbReference type="RefSeq" id="WP_064038449.1">
    <property type="nucleotide sequence ID" value="NZ_LUUH01000089.1"/>
</dbReference>
<dbReference type="Gene3D" id="1.10.760.10">
    <property type="entry name" value="Cytochrome c-like domain"/>
    <property type="match status" value="1"/>
</dbReference>
<dbReference type="EMBL" id="LUUH01000089">
    <property type="protein sequence ID" value="OAH98237.1"/>
    <property type="molecule type" value="Genomic_DNA"/>
</dbReference>
<accession>A0A177LXK1</accession>
<proteinExistence type="predicted"/>
<dbReference type="GO" id="GO:0009055">
    <property type="term" value="F:electron transfer activity"/>
    <property type="evidence" value="ECO:0007669"/>
    <property type="project" value="InterPro"/>
</dbReference>
<evidence type="ECO:0000313" key="2">
    <source>
        <dbReference type="Proteomes" id="UP000077763"/>
    </source>
</evidence>
<dbReference type="PANTHER" id="PTHR30600:SF7">
    <property type="entry name" value="CYTOCHROME C PEROXIDASE-RELATED"/>
    <property type="match status" value="1"/>
</dbReference>
<comment type="caution">
    <text evidence="1">The sequence shown here is derived from an EMBL/GenBank/DDBJ whole genome shotgun (WGS) entry which is preliminary data.</text>
</comment>
<evidence type="ECO:0008006" key="3">
    <source>
        <dbReference type="Google" id="ProtNLM"/>
    </source>
</evidence>
<reference evidence="1 2" key="1">
    <citation type="submission" date="2016-03" db="EMBL/GenBank/DDBJ databases">
        <authorList>
            <person name="Ploux O."/>
        </authorList>
    </citation>
    <scope>NUCLEOTIDE SEQUENCE [LARGE SCALE GENOMIC DNA]</scope>
    <source>
        <strain evidence="1 2">R-45371</strain>
    </source>
</reference>
<dbReference type="Proteomes" id="UP000077763">
    <property type="component" value="Unassembled WGS sequence"/>
</dbReference>
<dbReference type="AlphaFoldDB" id="A0A177LXK1"/>
<dbReference type="InterPro" id="IPR051395">
    <property type="entry name" value="Cytochrome_c_Peroxidase/MauG"/>
</dbReference>
<name>A0A177LXK1_METMH</name>
<dbReference type="PANTHER" id="PTHR30600">
    <property type="entry name" value="CYTOCHROME C PEROXIDASE-RELATED"/>
    <property type="match status" value="1"/>
</dbReference>
<gene>
    <name evidence="1" type="ORF">A1353_22040</name>
</gene>
<dbReference type="InterPro" id="IPR036909">
    <property type="entry name" value="Cyt_c-like_dom_sf"/>
</dbReference>
<dbReference type="GO" id="GO:0004130">
    <property type="term" value="F:cytochrome-c peroxidase activity"/>
    <property type="evidence" value="ECO:0007669"/>
    <property type="project" value="TreeGrafter"/>
</dbReference>